<name>A0AAP0RR83_LIQFO</name>
<dbReference type="EMBL" id="JBBPBK010000006">
    <property type="protein sequence ID" value="KAK9283053.1"/>
    <property type="molecule type" value="Genomic_DNA"/>
</dbReference>
<accession>A0AAP0RR83</accession>
<reference evidence="2 3" key="1">
    <citation type="journal article" date="2024" name="Plant J.">
        <title>Genome sequences and population genomics reveal climatic adaptation and genomic divergence between two closely related sweetgum species.</title>
        <authorList>
            <person name="Xu W.Q."/>
            <person name="Ren C.Q."/>
            <person name="Zhang X.Y."/>
            <person name="Comes H.P."/>
            <person name="Liu X.H."/>
            <person name="Li Y.G."/>
            <person name="Kettle C.J."/>
            <person name="Jalonen R."/>
            <person name="Gaisberger H."/>
            <person name="Ma Y.Z."/>
            <person name="Qiu Y.X."/>
        </authorList>
    </citation>
    <scope>NUCLEOTIDE SEQUENCE [LARGE SCALE GENOMIC DNA]</scope>
    <source>
        <strain evidence="2">Hangzhou</strain>
    </source>
</reference>
<organism evidence="2 3">
    <name type="scientific">Liquidambar formosana</name>
    <name type="common">Formosan gum</name>
    <dbReference type="NCBI Taxonomy" id="63359"/>
    <lineage>
        <taxon>Eukaryota</taxon>
        <taxon>Viridiplantae</taxon>
        <taxon>Streptophyta</taxon>
        <taxon>Embryophyta</taxon>
        <taxon>Tracheophyta</taxon>
        <taxon>Spermatophyta</taxon>
        <taxon>Magnoliopsida</taxon>
        <taxon>eudicotyledons</taxon>
        <taxon>Gunneridae</taxon>
        <taxon>Pentapetalae</taxon>
        <taxon>Saxifragales</taxon>
        <taxon>Altingiaceae</taxon>
        <taxon>Liquidambar</taxon>
    </lineage>
</organism>
<protein>
    <submittedName>
        <fullName evidence="2">Uncharacterized protein</fullName>
    </submittedName>
</protein>
<evidence type="ECO:0000313" key="3">
    <source>
        <dbReference type="Proteomes" id="UP001415857"/>
    </source>
</evidence>
<dbReference type="AlphaFoldDB" id="A0AAP0RR83"/>
<keyword evidence="3" id="KW-1185">Reference proteome</keyword>
<feature type="region of interest" description="Disordered" evidence="1">
    <location>
        <begin position="131"/>
        <end position="157"/>
    </location>
</feature>
<evidence type="ECO:0000256" key="1">
    <source>
        <dbReference type="SAM" id="MobiDB-lite"/>
    </source>
</evidence>
<dbReference type="PANTHER" id="PTHR34130:SF5">
    <property type="entry name" value="OS08G0243800 PROTEIN"/>
    <property type="match status" value="1"/>
</dbReference>
<gene>
    <name evidence="2" type="ORF">L1049_011281</name>
</gene>
<dbReference type="Proteomes" id="UP001415857">
    <property type="component" value="Unassembled WGS sequence"/>
</dbReference>
<evidence type="ECO:0000313" key="2">
    <source>
        <dbReference type="EMBL" id="KAK9283053.1"/>
    </source>
</evidence>
<feature type="compositionally biased region" description="Polar residues" evidence="1">
    <location>
        <begin position="131"/>
        <end position="146"/>
    </location>
</feature>
<sequence length="264" mass="30787">MGAKENHQEPIDYNTDSQDLDESLEILSLCDLPIYNDAAEWDDFSKEDQSSTEDQDFFEFFSEDFAASTCRAENIVFCGKLITYKEPISEKTQKKRGLLFRWKSKSFNFPKGEAHPKKRFSFRWKSASFNKSKSSRTDGVSNSKSPASPAPDKDRYMTGKHVDEHDISFRKVSRVNSSVKPRWNLFMIGLMRVPTEMELSDMKNRQRRRIRSTTSFRSFNGGQGVRVRKSRGKRFWRLLKALRWWRSHHANAVVKTSFGCIPRV</sequence>
<dbReference type="PANTHER" id="PTHR34130">
    <property type="entry name" value="OS08G0243800 PROTEIN"/>
    <property type="match status" value="1"/>
</dbReference>
<proteinExistence type="predicted"/>
<comment type="caution">
    <text evidence="2">The sequence shown here is derived from an EMBL/GenBank/DDBJ whole genome shotgun (WGS) entry which is preliminary data.</text>
</comment>